<dbReference type="PANTHER" id="PTHR33184">
    <property type="entry name" value="PROTEIN TAPETUM DETERMINANT 1-LIKE-RELATED"/>
    <property type="match status" value="1"/>
</dbReference>
<dbReference type="InterPro" id="IPR040361">
    <property type="entry name" value="TPD1"/>
</dbReference>
<gene>
    <name evidence="2" type="ORF">CKAN_00812000</name>
</gene>
<evidence type="ECO:0000313" key="3">
    <source>
        <dbReference type="Proteomes" id="UP000283530"/>
    </source>
</evidence>
<dbReference type="EMBL" id="QPKB01000003">
    <property type="protein sequence ID" value="RWR79543.1"/>
    <property type="molecule type" value="Genomic_DNA"/>
</dbReference>
<comment type="caution">
    <text evidence="2">The sequence shown here is derived from an EMBL/GenBank/DDBJ whole genome shotgun (WGS) entry which is preliminary data.</text>
</comment>
<proteinExistence type="predicted"/>
<keyword evidence="1" id="KW-0732">Signal</keyword>
<protein>
    <submittedName>
        <fullName evidence="2">TPD1 protein 1B-like protein</fullName>
    </submittedName>
</protein>
<sequence>MFTNISKKVTHMMIITKGDPVKSVLAGDCRPNEVEIFQSPSGYTGGHVPKYTVQITNMAAKVSSVHDIHVACGEFSSTMQVDPKVFLRLQNNDCLVKDGGEMKVGEIISFDYANILPYKLVTSSVEC</sequence>
<keyword evidence="3" id="KW-1185">Reference proteome</keyword>
<organism evidence="2 3">
    <name type="scientific">Cinnamomum micranthum f. kanehirae</name>
    <dbReference type="NCBI Taxonomy" id="337451"/>
    <lineage>
        <taxon>Eukaryota</taxon>
        <taxon>Viridiplantae</taxon>
        <taxon>Streptophyta</taxon>
        <taxon>Embryophyta</taxon>
        <taxon>Tracheophyta</taxon>
        <taxon>Spermatophyta</taxon>
        <taxon>Magnoliopsida</taxon>
        <taxon>Magnoliidae</taxon>
        <taxon>Laurales</taxon>
        <taxon>Lauraceae</taxon>
        <taxon>Cinnamomum</taxon>
    </lineage>
</organism>
<name>A0A3S3NH34_9MAGN</name>
<dbReference type="Proteomes" id="UP000283530">
    <property type="component" value="Unassembled WGS sequence"/>
</dbReference>
<dbReference type="Pfam" id="PF24068">
    <property type="entry name" value="TPD1_C"/>
    <property type="match status" value="1"/>
</dbReference>
<dbReference type="GO" id="GO:0001709">
    <property type="term" value="P:cell fate determination"/>
    <property type="evidence" value="ECO:0007669"/>
    <property type="project" value="TreeGrafter"/>
</dbReference>
<reference evidence="2 3" key="1">
    <citation type="journal article" date="2019" name="Nat. Plants">
        <title>Stout camphor tree genome fills gaps in understanding of flowering plant genome evolution.</title>
        <authorList>
            <person name="Chaw S.M."/>
            <person name="Liu Y.C."/>
            <person name="Wu Y.W."/>
            <person name="Wang H.Y."/>
            <person name="Lin C.I."/>
            <person name="Wu C.S."/>
            <person name="Ke H.M."/>
            <person name="Chang L.Y."/>
            <person name="Hsu C.Y."/>
            <person name="Yang H.T."/>
            <person name="Sudianto E."/>
            <person name="Hsu M.H."/>
            <person name="Wu K.P."/>
            <person name="Wang L.N."/>
            <person name="Leebens-Mack J.H."/>
            <person name="Tsai I.J."/>
        </authorList>
    </citation>
    <scope>NUCLEOTIDE SEQUENCE [LARGE SCALE GENOMIC DNA]</scope>
    <source>
        <strain evidence="3">cv. Chaw 1501</strain>
        <tissue evidence="2">Young leaves</tissue>
    </source>
</reference>
<dbReference type="PANTHER" id="PTHR33184:SF81">
    <property type="entry name" value="TPD1 PROTEIN HOMOLOG 1B-LIKE"/>
    <property type="match status" value="1"/>
</dbReference>
<dbReference type="AlphaFoldDB" id="A0A3S3NH34"/>
<dbReference type="OrthoDB" id="1572689at2759"/>
<evidence type="ECO:0000256" key="1">
    <source>
        <dbReference type="ARBA" id="ARBA00022729"/>
    </source>
</evidence>
<accession>A0A3S3NH34</accession>
<evidence type="ECO:0000313" key="2">
    <source>
        <dbReference type="EMBL" id="RWR79543.1"/>
    </source>
</evidence>